<keyword evidence="4" id="KW-1185">Reference proteome</keyword>
<dbReference type="PANTHER" id="PTHR45828">
    <property type="entry name" value="CYTOCHROME B561/FERRIC REDUCTASE TRANSMEMBRANE"/>
    <property type="match status" value="1"/>
</dbReference>
<dbReference type="CDD" id="cd08544">
    <property type="entry name" value="Reeler"/>
    <property type="match status" value="1"/>
</dbReference>
<comment type="caution">
    <text evidence="3">The sequence shown here is derived from an EMBL/GenBank/DDBJ whole genome shotgun (WGS) entry which is preliminary data.</text>
</comment>
<dbReference type="AlphaFoldDB" id="A0A9Q0MDN4"/>
<sequence length="162" mass="17488">MIVKSCFIIFSLLSLANRIHSWPSGAPEKTCSTLLPRHGGTPAKEAQEAPYTVEQSASTYQPGDQVKVVLKSPTNTSFKGLLIQAVDPESGKTIGTFSEGKGLKLLDSCSSVTHSDNRNKRSATLVWNAPKSAPGSVIFRATVVQKYDTFYRGLISTLNQNA</sequence>
<protein>
    <recommendedName>
        <fullName evidence="2">Reelin domain-containing protein</fullName>
    </recommendedName>
</protein>
<accession>A0A9Q0MDN4</accession>
<dbReference type="InterPro" id="IPR002861">
    <property type="entry name" value="Reeler_dom"/>
</dbReference>
<evidence type="ECO:0000259" key="2">
    <source>
        <dbReference type="PROSITE" id="PS51019"/>
    </source>
</evidence>
<dbReference type="PANTHER" id="PTHR45828:SF40">
    <property type="entry name" value="REELIN DOMAIN-CONTAINING PROTEIN"/>
    <property type="match status" value="1"/>
</dbReference>
<organism evidence="3 4">
    <name type="scientific">Blomia tropicalis</name>
    <name type="common">Mite</name>
    <dbReference type="NCBI Taxonomy" id="40697"/>
    <lineage>
        <taxon>Eukaryota</taxon>
        <taxon>Metazoa</taxon>
        <taxon>Ecdysozoa</taxon>
        <taxon>Arthropoda</taxon>
        <taxon>Chelicerata</taxon>
        <taxon>Arachnida</taxon>
        <taxon>Acari</taxon>
        <taxon>Acariformes</taxon>
        <taxon>Sarcoptiformes</taxon>
        <taxon>Astigmata</taxon>
        <taxon>Glycyphagoidea</taxon>
        <taxon>Echimyopodidae</taxon>
        <taxon>Blomia</taxon>
    </lineage>
</organism>
<evidence type="ECO:0000313" key="3">
    <source>
        <dbReference type="EMBL" id="KAJ6223965.1"/>
    </source>
</evidence>
<dbReference type="Gene3D" id="2.60.40.4060">
    <property type="entry name" value="Reeler domain"/>
    <property type="match status" value="1"/>
</dbReference>
<dbReference type="EMBL" id="JAPWDV010000001">
    <property type="protein sequence ID" value="KAJ6223965.1"/>
    <property type="molecule type" value="Genomic_DNA"/>
</dbReference>
<dbReference type="InterPro" id="IPR042307">
    <property type="entry name" value="Reeler_sf"/>
</dbReference>
<name>A0A9Q0MDN4_BLOTA</name>
<keyword evidence="1" id="KW-0732">Signal</keyword>
<feature type="signal peptide" evidence="1">
    <location>
        <begin position="1"/>
        <end position="21"/>
    </location>
</feature>
<dbReference type="Proteomes" id="UP001142055">
    <property type="component" value="Chromosome 1"/>
</dbReference>
<dbReference type="PROSITE" id="PS51019">
    <property type="entry name" value="REELIN"/>
    <property type="match status" value="1"/>
</dbReference>
<feature type="chain" id="PRO_5040268005" description="Reelin domain-containing protein" evidence="1">
    <location>
        <begin position="22"/>
        <end position="162"/>
    </location>
</feature>
<gene>
    <name evidence="3" type="ORF">RDWZM_002510</name>
</gene>
<dbReference type="Pfam" id="PF02014">
    <property type="entry name" value="Reeler"/>
    <property type="match status" value="1"/>
</dbReference>
<proteinExistence type="predicted"/>
<feature type="domain" description="Reelin" evidence="2">
    <location>
        <begin position="16"/>
        <end position="162"/>
    </location>
</feature>
<dbReference type="OMA" id="LIWKAPQ"/>
<reference evidence="3" key="1">
    <citation type="submission" date="2022-12" db="EMBL/GenBank/DDBJ databases">
        <title>Genome assemblies of Blomia tropicalis.</title>
        <authorList>
            <person name="Cui Y."/>
        </authorList>
    </citation>
    <scope>NUCLEOTIDE SEQUENCE</scope>
    <source>
        <tissue evidence="3">Adult mites</tissue>
    </source>
</reference>
<dbReference type="GO" id="GO:0016020">
    <property type="term" value="C:membrane"/>
    <property type="evidence" value="ECO:0007669"/>
    <property type="project" value="TreeGrafter"/>
</dbReference>
<evidence type="ECO:0000313" key="4">
    <source>
        <dbReference type="Proteomes" id="UP001142055"/>
    </source>
</evidence>
<evidence type="ECO:0000256" key="1">
    <source>
        <dbReference type="SAM" id="SignalP"/>
    </source>
</evidence>
<dbReference type="InterPro" id="IPR051237">
    <property type="entry name" value="Ferric-chelate_Red/DefProt"/>
</dbReference>